<evidence type="ECO:0000313" key="1">
    <source>
        <dbReference type="EMBL" id="QIE56178.1"/>
    </source>
</evidence>
<name>A0A7L5BZB7_9RHOB</name>
<dbReference type="Proteomes" id="UP000503336">
    <property type="component" value="Chromosome"/>
</dbReference>
<evidence type="ECO:0000313" key="2">
    <source>
        <dbReference type="Proteomes" id="UP000503336"/>
    </source>
</evidence>
<protein>
    <submittedName>
        <fullName evidence="1">Uncharacterized protein</fullName>
    </submittedName>
</protein>
<dbReference type="EMBL" id="CP049056">
    <property type="protein sequence ID" value="QIE56178.1"/>
    <property type="molecule type" value="Genomic_DNA"/>
</dbReference>
<accession>A0A7L5BZB7</accession>
<organism evidence="1 2">
    <name type="scientific">Pikeienuella piscinae</name>
    <dbReference type="NCBI Taxonomy" id="2748098"/>
    <lineage>
        <taxon>Bacteria</taxon>
        <taxon>Pseudomonadati</taxon>
        <taxon>Pseudomonadota</taxon>
        <taxon>Alphaproteobacteria</taxon>
        <taxon>Rhodobacterales</taxon>
        <taxon>Paracoccaceae</taxon>
        <taxon>Pikeienuella</taxon>
    </lineage>
</organism>
<keyword evidence="2" id="KW-1185">Reference proteome</keyword>
<gene>
    <name evidence="1" type="ORF">G5B40_12320</name>
</gene>
<dbReference type="RefSeq" id="WP_165099065.1">
    <property type="nucleotide sequence ID" value="NZ_CP049056.1"/>
</dbReference>
<dbReference type="AlphaFoldDB" id="A0A7L5BZB7"/>
<dbReference type="KEGG" id="hdh:G5B40_12320"/>
<proteinExistence type="predicted"/>
<reference evidence="1 2" key="1">
    <citation type="submission" date="2020-02" db="EMBL/GenBank/DDBJ databases">
        <title>complete genome sequence of Rhodobacteraceae bacterium.</title>
        <authorList>
            <person name="Park J."/>
            <person name="Kim Y.-S."/>
            <person name="Kim K.-H."/>
        </authorList>
    </citation>
    <scope>NUCLEOTIDE SEQUENCE [LARGE SCALE GENOMIC DNA]</scope>
    <source>
        <strain evidence="1 2">RR4-56</strain>
    </source>
</reference>
<sequence length="110" mass="11584">MSQGGVIELLYTITATDRPFADGLLLTNQALVRDTDSNGVADTNTIVDTIVPRQPVLDLTKGAVATDADGAVDSSLAFTPDDTNPTNVDFTLGTAGFSCACKSRWRRSSC</sequence>